<protein>
    <recommendedName>
        <fullName evidence="3">Integrase</fullName>
    </recommendedName>
</protein>
<dbReference type="InterPro" id="IPR016177">
    <property type="entry name" value="DNA-bd_dom_sf"/>
</dbReference>
<name>A0A209A4F5_YERIN</name>
<gene>
    <name evidence="1" type="ORF">CBW57_08655</name>
</gene>
<evidence type="ECO:0000313" key="2">
    <source>
        <dbReference type="Proteomes" id="UP000196440"/>
    </source>
</evidence>
<dbReference type="EMBL" id="NHOI01000010">
    <property type="protein sequence ID" value="OVZ87639.1"/>
    <property type="molecule type" value="Genomic_DNA"/>
</dbReference>
<proteinExistence type="predicted"/>
<dbReference type="GO" id="GO:0003677">
    <property type="term" value="F:DNA binding"/>
    <property type="evidence" value="ECO:0007669"/>
    <property type="project" value="InterPro"/>
</dbReference>
<dbReference type="AlphaFoldDB" id="A0A209A4F5"/>
<organism evidence="1 2">
    <name type="scientific">Yersinia intermedia</name>
    <dbReference type="NCBI Taxonomy" id="631"/>
    <lineage>
        <taxon>Bacteria</taxon>
        <taxon>Pseudomonadati</taxon>
        <taxon>Pseudomonadota</taxon>
        <taxon>Gammaproteobacteria</taxon>
        <taxon>Enterobacterales</taxon>
        <taxon>Yersiniaceae</taxon>
        <taxon>Yersinia</taxon>
    </lineage>
</organism>
<sequence>MPRNLTYRRREKSFFWRNPITGSEISLG</sequence>
<evidence type="ECO:0000313" key="1">
    <source>
        <dbReference type="EMBL" id="OVZ87639.1"/>
    </source>
</evidence>
<dbReference type="Gene3D" id="3.30.160.60">
    <property type="entry name" value="Classic Zinc Finger"/>
    <property type="match status" value="1"/>
</dbReference>
<dbReference type="Proteomes" id="UP000196440">
    <property type="component" value="Unassembled WGS sequence"/>
</dbReference>
<dbReference type="SUPFAM" id="SSF54171">
    <property type="entry name" value="DNA-binding domain"/>
    <property type="match status" value="1"/>
</dbReference>
<evidence type="ECO:0008006" key="3">
    <source>
        <dbReference type="Google" id="ProtNLM"/>
    </source>
</evidence>
<comment type="caution">
    <text evidence="1">The sequence shown here is derived from an EMBL/GenBank/DDBJ whole genome shotgun (WGS) entry which is preliminary data.</text>
</comment>
<accession>A0A209A4F5</accession>
<reference evidence="1 2" key="1">
    <citation type="submission" date="2017-05" db="EMBL/GenBank/DDBJ databases">
        <title>Whole genome sequencing of Yersinia kristensenii.</title>
        <authorList>
            <person name="Campioni F."/>
        </authorList>
    </citation>
    <scope>NUCLEOTIDE SEQUENCE [LARGE SCALE GENOMIC DNA]</scope>
    <source>
        <strain evidence="1 2">CFSAN060536</strain>
    </source>
</reference>